<organism evidence="3 4">
    <name type="scientific">Dethiosulfatibacter aminovorans DSM 17477</name>
    <dbReference type="NCBI Taxonomy" id="1121476"/>
    <lineage>
        <taxon>Bacteria</taxon>
        <taxon>Bacillati</taxon>
        <taxon>Bacillota</taxon>
        <taxon>Tissierellia</taxon>
        <taxon>Dethiosulfatibacter</taxon>
    </lineage>
</organism>
<dbReference type="RefSeq" id="WP_175548483.1">
    <property type="nucleotide sequence ID" value="NZ_FQZL01000004.1"/>
</dbReference>
<dbReference type="PANTHER" id="PTHR42852">
    <property type="entry name" value="THIOL:DISULFIDE INTERCHANGE PROTEIN DSBE"/>
    <property type="match status" value="1"/>
</dbReference>
<dbReference type="PROSITE" id="PS51352">
    <property type="entry name" value="THIOREDOXIN_2"/>
    <property type="match status" value="1"/>
</dbReference>
<reference evidence="3 4" key="1">
    <citation type="submission" date="2016-11" db="EMBL/GenBank/DDBJ databases">
        <authorList>
            <person name="Jaros S."/>
            <person name="Januszkiewicz K."/>
            <person name="Wedrychowicz H."/>
        </authorList>
    </citation>
    <scope>NUCLEOTIDE SEQUENCE [LARGE SCALE GENOMIC DNA]</scope>
    <source>
        <strain evidence="3 4">DSM 17477</strain>
    </source>
</reference>
<sequence length="206" mass="22797">MNSKKLIIFIIVAVLVAAGGAYIYNSQNSDTAMNGNEMTEDMNSMDSDDMDSDMDKRDEGMTDDRMNEGEMAPGFTLAGVDGMEYSLADYKGEKVYIKFWASWCPICLSELEALDELSSTADFPILTIVSPGLGSEMDRDEFIEWYRGLEYDNIIVLLDDGGDIASDYMVRGYPTSAFVGSDEVLIESLPGPKTNETIIDKIQGIY</sequence>
<dbReference type="STRING" id="1121476.SAMN02745751_00035"/>
<feature type="region of interest" description="Disordered" evidence="1">
    <location>
        <begin position="43"/>
        <end position="68"/>
    </location>
</feature>
<dbReference type="Pfam" id="PF08534">
    <property type="entry name" value="Redoxin"/>
    <property type="match status" value="1"/>
</dbReference>
<dbReference type="InterPro" id="IPR013740">
    <property type="entry name" value="Redoxin"/>
</dbReference>
<name>A0A1M6A9B0_9FIRM</name>
<keyword evidence="3" id="KW-0413">Isomerase</keyword>
<dbReference type="CDD" id="cd02966">
    <property type="entry name" value="TlpA_like_family"/>
    <property type="match status" value="1"/>
</dbReference>
<dbReference type="GO" id="GO:0016853">
    <property type="term" value="F:isomerase activity"/>
    <property type="evidence" value="ECO:0007669"/>
    <property type="project" value="UniProtKB-KW"/>
</dbReference>
<feature type="domain" description="Thioredoxin" evidence="2">
    <location>
        <begin position="66"/>
        <end position="206"/>
    </location>
</feature>
<dbReference type="AlphaFoldDB" id="A0A1M6A9B0"/>
<protein>
    <submittedName>
        <fullName evidence="3">Thiol-disulfide isomerase or thioredoxin</fullName>
    </submittedName>
</protein>
<dbReference type="Gene3D" id="3.40.30.10">
    <property type="entry name" value="Glutaredoxin"/>
    <property type="match status" value="1"/>
</dbReference>
<dbReference type="EMBL" id="FQZL01000004">
    <property type="protein sequence ID" value="SHI33029.1"/>
    <property type="molecule type" value="Genomic_DNA"/>
</dbReference>
<dbReference type="Proteomes" id="UP000184052">
    <property type="component" value="Unassembled WGS sequence"/>
</dbReference>
<proteinExistence type="predicted"/>
<feature type="compositionally biased region" description="Basic and acidic residues" evidence="1">
    <location>
        <begin position="53"/>
        <end position="68"/>
    </location>
</feature>
<evidence type="ECO:0000313" key="4">
    <source>
        <dbReference type="Proteomes" id="UP000184052"/>
    </source>
</evidence>
<evidence type="ECO:0000256" key="1">
    <source>
        <dbReference type="SAM" id="MobiDB-lite"/>
    </source>
</evidence>
<gene>
    <name evidence="3" type="ORF">SAMN02745751_00035</name>
</gene>
<dbReference type="InterPro" id="IPR050553">
    <property type="entry name" value="Thioredoxin_ResA/DsbE_sf"/>
</dbReference>
<dbReference type="InterPro" id="IPR013766">
    <property type="entry name" value="Thioredoxin_domain"/>
</dbReference>
<evidence type="ECO:0000313" key="3">
    <source>
        <dbReference type="EMBL" id="SHI33029.1"/>
    </source>
</evidence>
<dbReference type="InterPro" id="IPR036249">
    <property type="entry name" value="Thioredoxin-like_sf"/>
</dbReference>
<dbReference type="GO" id="GO:0016491">
    <property type="term" value="F:oxidoreductase activity"/>
    <property type="evidence" value="ECO:0007669"/>
    <property type="project" value="InterPro"/>
</dbReference>
<keyword evidence="4" id="KW-1185">Reference proteome</keyword>
<evidence type="ECO:0000259" key="2">
    <source>
        <dbReference type="PROSITE" id="PS51352"/>
    </source>
</evidence>
<dbReference type="SUPFAM" id="SSF52833">
    <property type="entry name" value="Thioredoxin-like"/>
    <property type="match status" value="1"/>
</dbReference>
<accession>A0A1M6A9B0</accession>
<dbReference type="PANTHER" id="PTHR42852:SF16">
    <property type="entry name" value="THIOL:DISULFIDE INTERCHANGE PROTEIN TLPA"/>
    <property type="match status" value="1"/>
</dbReference>